<feature type="compositionally biased region" description="Basic and acidic residues" evidence="1">
    <location>
        <begin position="84"/>
        <end position="93"/>
    </location>
</feature>
<name>A0ABP8ZKQ9_9ACTN</name>
<proteinExistence type="predicted"/>
<reference evidence="3" key="1">
    <citation type="journal article" date="2019" name="Int. J. Syst. Evol. Microbiol.">
        <title>The Global Catalogue of Microorganisms (GCM) 10K type strain sequencing project: providing services to taxonomists for standard genome sequencing and annotation.</title>
        <authorList>
            <consortium name="The Broad Institute Genomics Platform"/>
            <consortium name="The Broad Institute Genome Sequencing Center for Infectious Disease"/>
            <person name="Wu L."/>
            <person name="Ma J."/>
        </authorList>
    </citation>
    <scope>NUCLEOTIDE SEQUENCE [LARGE SCALE GENOMIC DNA]</scope>
    <source>
        <strain evidence="3">JCM 18324</strain>
    </source>
</reference>
<dbReference type="Proteomes" id="UP001501147">
    <property type="component" value="Unassembled WGS sequence"/>
</dbReference>
<protein>
    <submittedName>
        <fullName evidence="2">Uncharacterized protein</fullName>
    </submittedName>
</protein>
<evidence type="ECO:0000256" key="1">
    <source>
        <dbReference type="SAM" id="MobiDB-lite"/>
    </source>
</evidence>
<evidence type="ECO:0000313" key="2">
    <source>
        <dbReference type="EMBL" id="GAA4759412.1"/>
    </source>
</evidence>
<dbReference type="EMBL" id="BAABJV010000001">
    <property type="protein sequence ID" value="GAA4759412.1"/>
    <property type="molecule type" value="Genomic_DNA"/>
</dbReference>
<evidence type="ECO:0000313" key="3">
    <source>
        <dbReference type="Proteomes" id="UP001501147"/>
    </source>
</evidence>
<sequence length="111" mass="12343">MTNGATAELDPYVLSMPSPDSPVVLPEWISPGNTHPNSRYQDLIWSVAPLIDNPGTIPYETRRRTPQYVAPPARSKPVRPAHPVTDDRRRAADRLGGPRRRPAPAARRHPP</sequence>
<feature type="compositionally biased region" description="Basic residues" evidence="1">
    <location>
        <begin position="97"/>
        <end position="111"/>
    </location>
</feature>
<keyword evidence="3" id="KW-1185">Reference proteome</keyword>
<comment type="caution">
    <text evidence="2">The sequence shown here is derived from an EMBL/GenBank/DDBJ whole genome shotgun (WGS) entry which is preliminary data.</text>
</comment>
<organism evidence="2 3">
    <name type="scientific">Streptomyces sanyensis</name>
    <dbReference type="NCBI Taxonomy" id="568869"/>
    <lineage>
        <taxon>Bacteria</taxon>
        <taxon>Bacillati</taxon>
        <taxon>Actinomycetota</taxon>
        <taxon>Actinomycetes</taxon>
        <taxon>Kitasatosporales</taxon>
        <taxon>Streptomycetaceae</taxon>
        <taxon>Streptomyces</taxon>
    </lineage>
</organism>
<gene>
    <name evidence="2" type="ORF">GCM10023329_00170</name>
</gene>
<feature type="region of interest" description="Disordered" evidence="1">
    <location>
        <begin position="57"/>
        <end position="111"/>
    </location>
</feature>
<accession>A0ABP8ZKQ9</accession>